<comment type="caution">
    <text evidence="2">The sequence shown here is derived from an EMBL/GenBank/DDBJ whole genome shotgun (WGS) entry which is preliminary data.</text>
</comment>
<dbReference type="PANTHER" id="PTHR21585">
    <property type="entry name" value="FULL-LENGTH CDNA CLONE CS0DC025YL05 OF NEUROBLASTOMA"/>
    <property type="match status" value="1"/>
</dbReference>
<dbReference type="InterPro" id="IPR031524">
    <property type="entry name" value="ARMH4"/>
</dbReference>
<dbReference type="AlphaFoldDB" id="A0A151M1V7"/>
<reference evidence="2 3" key="1">
    <citation type="journal article" date="2012" name="Genome Biol.">
        <title>Sequencing three crocodilian genomes to illuminate the evolution of archosaurs and amniotes.</title>
        <authorList>
            <person name="St John J.A."/>
            <person name="Braun E.L."/>
            <person name="Isberg S.R."/>
            <person name="Miles L.G."/>
            <person name="Chong A.Y."/>
            <person name="Gongora J."/>
            <person name="Dalzell P."/>
            <person name="Moran C."/>
            <person name="Bed'hom B."/>
            <person name="Abzhanov A."/>
            <person name="Burgess S.C."/>
            <person name="Cooksey A.M."/>
            <person name="Castoe T.A."/>
            <person name="Crawford N.G."/>
            <person name="Densmore L.D."/>
            <person name="Drew J.C."/>
            <person name="Edwards S.V."/>
            <person name="Faircloth B.C."/>
            <person name="Fujita M.K."/>
            <person name="Greenwold M.J."/>
            <person name="Hoffmann F.G."/>
            <person name="Howard J.M."/>
            <person name="Iguchi T."/>
            <person name="Janes D.E."/>
            <person name="Khan S.Y."/>
            <person name="Kohno S."/>
            <person name="de Koning A.J."/>
            <person name="Lance S.L."/>
            <person name="McCarthy F.M."/>
            <person name="McCormack J.E."/>
            <person name="Merchant M.E."/>
            <person name="Peterson D.G."/>
            <person name="Pollock D.D."/>
            <person name="Pourmand N."/>
            <person name="Raney B.J."/>
            <person name="Roessler K.A."/>
            <person name="Sanford J.R."/>
            <person name="Sawyer R.H."/>
            <person name="Schmidt C.J."/>
            <person name="Triplett E.W."/>
            <person name="Tuberville T.D."/>
            <person name="Venegas-Anaya M."/>
            <person name="Howard J.T."/>
            <person name="Jarvis E.D."/>
            <person name="Guillette L.J.Jr."/>
            <person name="Glenn T.C."/>
            <person name="Green R.E."/>
            <person name="Ray D.A."/>
        </authorList>
    </citation>
    <scope>NUCLEOTIDE SEQUENCE [LARGE SCALE GENOMIC DNA]</scope>
    <source>
        <strain evidence="2">KSC_2009_1</strain>
    </source>
</reference>
<evidence type="ECO:0000256" key="1">
    <source>
        <dbReference type="SAM" id="MobiDB-lite"/>
    </source>
</evidence>
<accession>A0A151M1V7</accession>
<proteinExistence type="predicted"/>
<keyword evidence="3" id="KW-1185">Reference proteome</keyword>
<feature type="compositionally biased region" description="Polar residues" evidence="1">
    <location>
        <begin position="1"/>
        <end position="28"/>
    </location>
</feature>
<organism evidence="2 3">
    <name type="scientific">Alligator mississippiensis</name>
    <name type="common">American alligator</name>
    <dbReference type="NCBI Taxonomy" id="8496"/>
    <lineage>
        <taxon>Eukaryota</taxon>
        <taxon>Metazoa</taxon>
        <taxon>Chordata</taxon>
        <taxon>Craniata</taxon>
        <taxon>Vertebrata</taxon>
        <taxon>Euteleostomi</taxon>
        <taxon>Archelosauria</taxon>
        <taxon>Archosauria</taxon>
        <taxon>Crocodylia</taxon>
        <taxon>Alligatoridae</taxon>
        <taxon>Alligatorinae</taxon>
        <taxon>Alligator</taxon>
    </lineage>
</organism>
<evidence type="ECO:0000313" key="2">
    <source>
        <dbReference type="EMBL" id="KYO18491.1"/>
    </source>
</evidence>
<feature type="region of interest" description="Disordered" evidence="1">
    <location>
        <begin position="398"/>
        <end position="417"/>
    </location>
</feature>
<feature type="region of interest" description="Disordered" evidence="1">
    <location>
        <begin position="1"/>
        <end position="30"/>
    </location>
</feature>
<sequence length="469" mass="48932">MLTTAVTTLNPNSSSAGSKTTVGESNETGRGFSAYLNNPVFMTAATEEKKAEGNVEQSVTAQLSSDEMPTLLPSSRTLDVADDFLAIPAPLVDQTAESEPGTLVPNVASPLQWTAAEGPDFTAKPSSLFTDASLNLEAGPDNGHGGFHATASMVTVPPAVPAPTDDWDDTKVGNISQERGTKQEEIKLDHMVTEPPQTAAGDLGEKDMKGLMPFTASAYATTVNLDENDPAGPSPISVWGKKMSTASADQTVVSVLSTLPADEATAANTVENTEPVEEREHVSLPLPEAVADTQSDVFQTLANTLKGVTQETTVSQETDAALPVLTPADLAMHGATSATEEKSKLVTQLPDVSGITQLLSADYPATLVSSAASHLSPEKTPEVEELVTISNEKAVPALAGPDTTRAGMGMQTEETTSRTTVLATPASVVSSVRRTVVPSVRRISTAVTYGLDQLESEGAKGNRKSCPPF</sequence>
<dbReference type="PANTHER" id="PTHR21585:SF0">
    <property type="entry name" value="ARMADILLO-LIKE HELICAL DOMAIN-CONTAINING PROTEIN 4"/>
    <property type="match status" value="1"/>
</dbReference>
<dbReference type="eggNOG" id="ENOG502QWJQ">
    <property type="taxonomic scope" value="Eukaryota"/>
</dbReference>
<gene>
    <name evidence="2" type="ORF">Y1Q_0014765</name>
</gene>
<dbReference type="Proteomes" id="UP000050525">
    <property type="component" value="Unassembled WGS sequence"/>
</dbReference>
<evidence type="ECO:0000313" key="3">
    <source>
        <dbReference type="Proteomes" id="UP000050525"/>
    </source>
</evidence>
<dbReference type="Pfam" id="PF15767">
    <property type="entry name" value="ARMH4"/>
    <property type="match status" value="1"/>
</dbReference>
<dbReference type="EMBL" id="AKHW03006807">
    <property type="protein sequence ID" value="KYO18491.1"/>
    <property type="molecule type" value="Genomic_DNA"/>
</dbReference>
<protein>
    <submittedName>
        <fullName evidence="2">Uncharacterized protein</fullName>
    </submittedName>
</protein>
<name>A0A151M1V7_ALLMI</name>